<organism evidence="2">
    <name type="scientific">Caenorhabditis brenneri</name>
    <name type="common">Nematode worm</name>
    <dbReference type="NCBI Taxonomy" id="135651"/>
    <lineage>
        <taxon>Eukaryota</taxon>
        <taxon>Metazoa</taxon>
        <taxon>Ecdysozoa</taxon>
        <taxon>Nematoda</taxon>
        <taxon>Chromadorea</taxon>
        <taxon>Rhabditida</taxon>
        <taxon>Rhabditina</taxon>
        <taxon>Rhabditomorpha</taxon>
        <taxon>Rhabditoidea</taxon>
        <taxon>Rhabditidae</taxon>
        <taxon>Peloderinae</taxon>
        <taxon>Caenorhabditis</taxon>
    </lineage>
</organism>
<evidence type="ECO:0000313" key="1">
    <source>
        <dbReference type="EMBL" id="EGT44016.1"/>
    </source>
</evidence>
<sequence length="102" mass="11957">MYTYQKLILPGLTEIANIASSFRMRNVIRYCEDTVIQKNIYFDVLGDPFQAAIILNMERLIKHLLIHVDNYEFLKGVIKRCEIEKMSKETKKAFIAKFLSIP</sequence>
<dbReference type="HOGENOM" id="CLU_2279938_0_0_1"/>
<protein>
    <recommendedName>
        <fullName evidence="3">BTB domain-containing protein</fullName>
    </recommendedName>
</protein>
<evidence type="ECO:0000313" key="2">
    <source>
        <dbReference type="Proteomes" id="UP000008068"/>
    </source>
</evidence>
<dbReference type="InParanoid" id="G0MUJ3"/>
<dbReference type="Proteomes" id="UP000008068">
    <property type="component" value="Unassembled WGS sequence"/>
</dbReference>
<gene>
    <name evidence="1" type="ORF">CAEBREN_02932</name>
</gene>
<dbReference type="EMBL" id="GL379812">
    <property type="protein sequence ID" value="EGT44016.1"/>
    <property type="molecule type" value="Genomic_DNA"/>
</dbReference>
<keyword evidence="2" id="KW-1185">Reference proteome</keyword>
<reference evidence="2" key="1">
    <citation type="submission" date="2011-07" db="EMBL/GenBank/DDBJ databases">
        <authorList>
            <consortium name="Caenorhabditis brenneri Sequencing and Analysis Consortium"/>
            <person name="Wilson R.K."/>
        </authorList>
    </citation>
    <scope>NUCLEOTIDE SEQUENCE [LARGE SCALE GENOMIC DNA]</scope>
    <source>
        <strain evidence="2">PB2801</strain>
    </source>
</reference>
<name>G0MUJ3_CAEBE</name>
<evidence type="ECO:0008006" key="3">
    <source>
        <dbReference type="Google" id="ProtNLM"/>
    </source>
</evidence>
<proteinExistence type="predicted"/>
<accession>G0MUJ3</accession>
<dbReference type="AlphaFoldDB" id="G0MUJ3"/>